<evidence type="ECO:0000313" key="2">
    <source>
        <dbReference type="EMBL" id="PZW40485.1"/>
    </source>
</evidence>
<comment type="similarity">
    <text evidence="1">Belongs to the 5'(3')-deoxyribonucleotidase family.</text>
</comment>
<dbReference type="InterPro" id="IPR036412">
    <property type="entry name" value="HAD-like_sf"/>
</dbReference>
<dbReference type="SFLD" id="SFLDG01126">
    <property type="entry name" value="C1.2:_Nucleotidase_Like"/>
    <property type="match status" value="1"/>
</dbReference>
<proteinExistence type="inferred from homology"/>
<dbReference type="Proteomes" id="UP000249542">
    <property type="component" value="Unassembled WGS sequence"/>
</dbReference>
<dbReference type="EMBL" id="QKYV01000004">
    <property type="protein sequence ID" value="PZW40485.1"/>
    <property type="molecule type" value="Genomic_DNA"/>
</dbReference>
<dbReference type="Pfam" id="PF06941">
    <property type="entry name" value="NT5C"/>
    <property type="match status" value="1"/>
</dbReference>
<dbReference type="RefSeq" id="WP_245924739.1">
    <property type="nucleotide sequence ID" value="NZ_QKYV01000004.1"/>
</dbReference>
<evidence type="ECO:0000256" key="1">
    <source>
        <dbReference type="ARBA" id="ARBA00009589"/>
    </source>
</evidence>
<dbReference type="InterPro" id="IPR023214">
    <property type="entry name" value="HAD_sf"/>
</dbReference>
<reference evidence="2 3" key="1">
    <citation type="submission" date="2018-06" db="EMBL/GenBank/DDBJ databases">
        <title>Genomic Encyclopedia of Archaeal and Bacterial Type Strains, Phase II (KMG-II): from individual species to whole genera.</title>
        <authorList>
            <person name="Goeker M."/>
        </authorList>
    </citation>
    <scope>NUCLEOTIDE SEQUENCE [LARGE SCALE GENOMIC DNA]</scope>
    <source>
        <strain evidence="2 3">DSM 15361</strain>
    </source>
</reference>
<dbReference type="SFLD" id="SFLDG01145">
    <property type="entry name" value="C1.2.1"/>
    <property type="match status" value="1"/>
</dbReference>
<dbReference type="AlphaFoldDB" id="A0A2W7I5N6"/>
<protein>
    <submittedName>
        <fullName evidence="2">5'(3')-deoxyribonucleotidase</fullName>
    </submittedName>
</protein>
<keyword evidence="3" id="KW-1185">Reference proteome</keyword>
<dbReference type="InterPro" id="IPR010708">
    <property type="entry name" value="5'(3')-deoxyribonucleotidase"/>
</dbReference>
<dbReference type="SUPFAM" id="SSF56784">
    <property type="entry name" value="HAD-like"/>
    <property type="match status" value="1"/>
</dbReference>
<dbReference type="GO" id="GO:0009223">
    <property type="term" value="P:pyrimidine deoxyribonucleotide catabolic process"/>
    <property type="evidence" value="ECO:0007669"/>
    <property type="project" value="TreeGrafter"/>
</dbReference>
<dbReference type="PANTHER" id="PTHR16504">
    <property type="entry name" value="5'(3')-DEOXYRIBONUCLEOTIDASE"/>
    <property type="match status" value="1"/>
</dbReference>
<sequence length="278" mass="31959">MKHLSIGQIFKNYSDHFTERELKALKEIQKKSSSFEAQVQALKAILFGEETDFMLDSGADAKDRAMGKNPMSVEYTERINLKRKAFGVSELNEAGYASDDSAQKFCEEVVRQTKNYKELIDIRKSGRKQIVYVDMDNVLVNFQSGIEKISAEDIKTYGPDDLDEVPGIFALMEPNEGAVEGFKWLSKHFDVYILSTAPWENPSAWQDKLLWVQRYLPKVAWKRLILSHHKNLLKGDFIIDDRTARGVDQFKGKHIHFAENGAGFDHWNDVITYMKNLI</sequence>
<accession>A0A2W7I5N6</accession>
<dbReference type="GO" id="GO:0008253">
    <property type="term" value="F:5'-nucleotidase activity"/>
    <property type="evidence" value="ECO:0007669"/>
    <property type="project" value="InterPro"/>
</dbReference>
<dbReference type="Gene3D" id="3.40.50.1000">
    <property type="entry name" value="HAD superfamily/HAD-like"/>
    <property type="match status" value="1"/>
</dbReference>
<dbReference type="PANTHER" id="PTHR16504:SF4">
    <property type="entry name" value="5'(3')-DEOXYRIBONUCLEOTIDASE"/>
    <property type="match status" value="1"/>
</dbReference>
<comment type="caution">
    <text evidence="2">The sequence shown here is derived from an EMBL/GenBank/DDBJ whole genome shotgun (WGS) entry which is preliminary data.</text>
</comment>
<dbReference type="SFLD" id="SFLDS00003">
    <property type="entry name" value="Haloacid_Dehalogenase"/>
    <property type="match status" value="1"/>
</dbReference>
<organism evidence="2 3">
    <name type="scientific">Mesonia algae</name>
    <dbReference type="NCBI Taxonomy" id="213248"/>
    <lineage>
        <taxon>Bacteria</taxon>
        <taxon>Pseudomonadati</taxon>
        <taxon>Bacteroidota</taxon>
        <taxon>Flavobacteriia</taxon>
        <taxon>Flavobacteriales</taxon>
        <taxon>Flavobacteriaceae</taxon>
        <taxon>Mesonia</taxon>
    </lineage>
</organism>
<evidence type="ECO:0000313" key="3">
    <source>
        <dbReference type="Proteomes" id="UP000249542"/>
    </source>
</evidence>
<gene>
    <name evidence="2" type="ORF">LX95_01548</name>
</gene>
<name>A0A2W7I5N6_9FLAO</name>